<dbReference type="RefSeq" id="WP_146846031.1">
    <property type="nucleotide sequence ID" value="NZ_BJWH01000009.1"/>
</dbReference>
<evidence type="ECO:0000313" key="3">
    <source>
        <dbReference type="Proteomes" id="UP000321049"/>
    </source>
</evidence>
<feature type="transmembrane region" description="Helical" evidence="1">
    <location>
        <begin position="108"/>
        <end position="131"/>
    </location>
</feature>
<gene>
    <name evidence="2" type="ORF">CTE05_20570</name>
</gene>
<evidence type="ECO:0000256" key="1">
    <source>
        <dbReference type="SAM" id="Phobius"/>
    </source>
</evidence>
<name>A0A511JKH9_9CELL</name>
<protein>
    <submittedName>
        <fullName evidence="2">Uncharacterized protein</fullName>
    </submittedName>
</protein>
<keyword evidence="1" id="KW-1133">Transmembrane helix</keyword>
<feature type="transmembrane region" description="Helical" evidence="1">
    <location>
        <begin position="164"/>
        <end position="183"/>
    </location>
</feature>
<dbReference type="Proteomes" id="UP000321049">
    <property type="component" value="Unassembled WGS sequence"/>
</dbReference>
<sequence>MTTDDPKDEAPTDADATPDLATALAIIAAQRHRAEDTRPSGVLLFGIWGAAWLVGYGALWLTSRDDGDPSLLAVVVAIAAGVAALVVTIVHVLHRTRGIAGASAREGALYGIAWPVGFVAQSMIVGGLAQAGASGEVVALAANAIAALVVGLLYIAGGLLWRATSMYVLGGWMALTGAAAALTGYPDSYLVMALAGGGGMLAGAVVVKVRARD</sequence>
<keyword evidence="1" id="KW-0472">Membrane</keyword>
<organism evidence="2 3">
    <name type="scientific">Cellulomonas terrae</name>
    <dbReference type="NCBI Taxonomy" id="311234"/>
    <lineage>
        <taxon>Bacteria</taxon>
        <taxon>Bacillati</taxon>
        <taxon>Actinomycetota</taxon>
        <taxon>Actinomycetes</taxon>
        <taxon>Micrococcales</taxon>
        <taxon>Cellulomonadaceae</taxon>
        <taxon>Cellulomonas</taxon>
    </lineage>
</organism>
<reference evidence="2 3" key="1">
    <citation type="submission" date="2019-07" db="EMBL/GenBank/DDBJ databases">
        <title>Whole genome shotgun sequence of Cellulomonas terrae NBRC 100819.</title>
        <authorList>
            <person name="Hosoyama A."/>
            <person name="Uohara A."/>
            <person name="Ohji S."/>
            <person name="Ichikawa N."/>
        </authorList>
    </citation>
    <scope>NUCLEOTIDE SEQUENCE [LARGE SCALE GENOMIC DNA]</scope>
    <source>
        <strain evidence="2 3">NBRC 100819</strain>
    </source>
</reference>
<feature type="transmembrane region" description="Helical" evidence="1">
    <location>
        <begin position="41"/>
        <end position="59"/>
    </location>
</feature>
<evidence type="ECO:0000313" key="2">
    <source>
        <dbReference type="EMBL" id="GEL98510.1"/>
    </source>
</evidence>
<feature type="transmembrane region" description="Helical" evidence="1">
    <location>
        <begin position="137"/>
        <end position="157"/>
    </location>
</feature>
<accession>A0A511JKH9</accession>
<proteinExistence type="predicted"/>
<feature type="transmembrane region" description="Helical" evidence="1">
    <location>
        <begin position="71"/>
        <end position="93"/>
    </location>
</feature>
<dbReference type="OrthoDB" id="3240366at2"/>
<keyword evidence="1" id="KW-0812">Transmembrane</keyword>
<feature type="transmembrane region" description="Helical" evidence="1">
    <location>
        <begin position="189"/>
        <end position="207"/>
    </location>
</feature>
<dbReference type="EMBL" id="BJWH01000009">
    <property type="protein sequence ID" value="GEL98510.1"/>
    <property type="molecule type" value="Genomic_DNA"/>
</dbReference>
<dbReference type="AlphaFoldDB" id="A0A511JKH9"/>
<keyword evidence="3" id="KW-1185">Reference proteome</keyword>
<comment type="caution">
    <text evidence="2">The sequence shown here is derived from an EMBL/GenBank/DDBJ whole genome shotgun (WGS) entry which is preliminary data.</text>
</comment>